<evidence type="ECO:0000259" key="4">
    <source>
        <dbReference type="PROSITE" id="PS50112"/>
    </source>
</evidence>
<dbReference type="NCBIfam" id="TIGR00229">
    <property type="entry name" value="sensory_box"/>
    <property type="match status" value="1"/>
</dbReference>
<evidence type="ECO:0000259" key="5">
    <source>
        <dbReference type="PROSITE" id="PS50113"/>
    </source>
</evidence>
<dbReference type="PROSITE" id="PS50887">
    <property type="entry name" value="GGDEF"/>
    <property type="match status" value="1"/>
</dbReference>
<dbReference type="Gene3D" id="3.30.70.270">
    <property type="match status" value="1"/>
</dbReference>
<dbReference type="InterPro" id="IPR000160">
    <property type="entry name" value="GGDEF_dom"/>
</dbReference>
<dbReference type="SUPFAM" id="SSF55073">
    <property type="entry name" value="Nucleotide cyclase"/>
    <property type="match status" value="1"/>
</dbReference>
<dbReference type="EC" id="3.1.4.52" evidence="1"/>
<dbReference type="CDD" id="cd01948">
    <property type="entry name" value="EAL"/>
    <property type="match status" value="1"/>
</dbReference>
<dbReference type="InterPro" id="IPR000014">
    <property type="entry name" value="PAS"/>
</dbReference>
<keyword evidence="2" id="KW-0973">c-di-GMP</keyword>
<feature type="domain" description="GGDEF" evidence="7">
    <location>
        <begin position="239"/>
        <end position="372"/>
    </location>
</feature>
<dbReference type="Pfam" id="PF00563">
    <property type="entry name" value="EAL"/>
    <property type="match status" value="1"/>
</dbReference>
<sequence length="638" mass="71692">MKLHRSALRLALIYWICASLWVVFSDQLLFKLFGTTERMLLWHSAKGLAFVLVTSALLYALLNLYFSRMSLQHTARRANEASLRQAAAVFDSTLEGVLVTDTEQRIVHVNRAFQRITGYEEKEVMGKVPSMFQSGRHDDAFYQVMWKSLNQRGEWSGEIWNRRKSGEIFPIWQNLRAIHDENGELSHYVAVFSDITAIKRSQNELDHLAHHDPLTSLPNRLLFIERVESALKRIFADKRGGAVMVVDLDHFKHINESLGHNIGDQLLKGVAERLRGLLEDGMTLARMGGDEFALIYEDCPHVEQAAALATRILEEIKAPFSLGGHELFTGASIGISLYPGDARTVQQLLRNADSALFKAKSSGREGYAFYTQELTAYAHQRVELAASLRHALEGGQLRVYYQPVLRLSDGHIVGVEALVRWQHPERGLISPGEFIPIAEESGLIGTIDAWVLEESCRQMRRWVEQGRELEFVAVNISSRVFNRGDLPDRIVETLEKTGLEPARLELEVTESAIMHDPDGALDQLVRLRVLGVRLSIDDFGTGYSSLLRLKRLPVHKLKIDQGFVAGLPDESEDMAITRAVIALAGSLGLKVLAEGIETPEQAAFLLEHHCDLGQGYWFGRPVPAEKLDWRDRPPAGEA</sequence>
<protein>
    <recommendedName>
        <fullName evidence="1">cyclic-guanylate-specific phosphodiesterase</fullName>
        <ecNumber evidence="1">3.1.4.52</ecNumber>
    </recommendedName>
</protein>
<dbReference type="SUPFAM" id="SSF141868">
    <property type="entry name" value="EAL domain-like"/>
    <property type="match status" value="1"/>
</dbReference>
<dbReference type="NCBIfam" id="NF045675">
    <property type="entry name" value="PhdiestaseDibA"/>
    <property type="match status" value="1"/>
</dbReference>
<dbReference type="CDD" id="cd01949">
    <property type="entry name" value="GGDEF"/>
    <property type="match status" value="1"/>
</dbReference>
<evidence type="ECO:0000256" key="2">
    <source>
        <dbReference type="ARBA" id="ARBA00022636"/>
    </source>
</evidence>
<evidence type="ECO:0000259" key="7">
    <source>
        <dbReference type="PROSITE" id="PS50887"/>
    </source>
</evidence>
<dbReference type="NCBIfam" id="TIGR00254">
    <property type="entry name" value="GGDEF"/>
    <property type="match status" value="1"/>
</dbReference>
<keyword evidence="3" id="KW-1133">Transmembrane helix</keyword>
<feature type="transmembrane region" description="Helical" evidence="3">
    <location>
        <begin position="44"/>
        <end position="66"/>
    </location>
</feature>
<dbReference type="GO" id="GO:0071111">
    <property type="term" value="F:cyclic-guanylate-specific phosphodiesterase activity"/>
    <property type="evidence" value="ECO:0007669"/>
    <property type="project" value="UniProtKB-EC"/>
</dbReference>
<dbReference type="EMBL" id="QFOH01000022">
    <property type="protein sequence ID" value="PZP22082.1"/>
    <property type="molecule type" value="Genomic_DNA"/>
</dbReference>
<gene>
    <name evidence="8" type="ORF">DI599_16955</name>
</gene>
<feature type="transmembrane region" description="Helical" evidence="3">
    <location>
        <begin position="7"/>
        <end position="24"/>
    </location>
</feature>
<dbReference type="InterPro" id="IPR001633">
    <property type="entry name" value="EAL_dom"/>
</dbReference>
<evidence type="ECO:0000313" key="8">
    <source>
        <dbReference type="EMBL" id="PZP22082.1"/>
    </source>
</evidence>
<dbReference type="RefSeq" id="WP_273233793.1">
    <property type="nucleotide sequence ID" value="NZ_QFOH01000022.1"/>
</dbReference>
<accession>A0A2W5ET73</accession>
<dbReference type="InterPro" id="IPR001610">
    <property type="entry name" value="PAC"/>
</dbReference>
<evidence type="ECO:0000256" key="1">
    <source>
        <dbReference type="ARBA" id="ARBA00012282"/>
    </source>
</evidence>
<dbReference type="AlphaFoldDB" id="A0A2W5ET73"/>
<dbReference type="Pfam" id="PF00990">
    <property type="entry name" value="GGDEF"/>
    <property type="match status" value="1"/>
</dbReference>
<dbReference type="Gene3D" id="3.30.450.20">
    <property type="entry name" value="PAS domain"/>
    <property type="match status" value="1"/>
</dbReference>
<dbReference type="PROSITE" id="PS50883">
    <property type="entry name" value="EAL"/>
    <property type="match status" value="1"/>
</dbReference>
<evidence type="ECO:0000256" key="3">
    <source>
        <dbReference type="SAM" id="Phobius"/>
    </source>
</evidence>
<dbReference type="Gene3D" id="3.20.20.450">
    <property type="entry name" value="EAL domain"/>
    <property type="match status" value="1"/>
</dbReference>
<dbReference type="Proteomes" id="UP000249198">
    <property type="component" value="Unassembled WGS sequence"/>
</dbReference>
<dbReference type="SMART" id="SM00086">
    <property type="entry name" value="PAC"/>
    <property type="match status" value="1"/>
</dbReference>
<feature type="domain" description="PAC" evidence="5">
    <location>
        <begin position="155"/>
        <end position="207"/>
    </location>
</feature>
<dbReference type="Pfam" id="PF13426">
    <property type="entry name" value="PAS_9"/>
    <property type="match status" value="1"/>
</dbReference>
<dbReference type="SMART" id="SM00091">
    <property type="entry name" value="PAS"/>
    <property type="match status" value="1"/>
</dbReference>
<dbReference type="CDD" id="cd00130">
    <property type="entry name" value="PAS"/>
    <property type="match status" value="1"/>
</dbReference>
<keyword evidence="3" id="KW-0472">Membrane</keyword>
<evidence type="ECO:0000313" key="9">
    <source>
        <dbReference type="Proteomes" id="UP000249198"/>
    </source>
</evidence>
<dbReference type="FunFam" id="3.20.20.450:FF:000001">
    <property type="entry name" value="Cyclic di-GMP phosphodiesterase yahA"/>
    <property type="match status" value="1"/>
</dbReference>
<dbReference type="InterPro" id="IPR029787">
    <property type="entry name" value="Nucleotide_cyclase"/>
</dbReference>
<evidence type="ECO:0000259" key="6">
    <source>
        <dbReference type="PROSITE" id="PS50883"/>
    </source>
</evidence>
<organism evidence="8 9">
    <name type="scientific">Pseudomonas kuykendallii</name>
    <dbReference type="NCBI Taxonomy" id="1007099"/>
    <lineage>
        <taxon>Bacteria</taxon>
        <taxon>Pseudomonadati</taxon>
        <taxon>Pseudomonadota</taxon>
        <taxon>Gammaproteobacteria</taxon>
        <taxon>Pseudomonadales</taxon>
        <taxon>Pseudomonadaceae</taxon>
        <taxon>Pseudomonas</taxon>
    </lineage>
</organism>
<dbReference type="SUPFAM" id="SSF55785">
    <property type="entry name" value="PYP-like sensor domain (PAS domain)"/>
    <property type="match status" value="1"/>
</dbReference>
<dbReference type="InterPro" id="IPR043128">
    <property type="entry name" value="Rev_trsase/Diguanyl_cyclase"/>
</dbReference>
<dbReference type="SMART" id="SM00052">
    <property type="entry name" value="EAL"/>
    <property type="match status" value="1"/>
</dbReference>
<dbReference type="PANTHER" id="PTHR44757">
    <property type="entry name" value="DIGUANYLATE CYCLASE DGCP"/>
    <property type="match status" value="1"/>
</dbReference>
<keyword evidence="3" id="KW-0812">Transmembrane</keyword>
<dbReference type="InterPro" id="IPR035919">
    <property type="entry name" value="EAL_sf"/>
</dbReference>
<proteinExistence type="predicted"/>
<dbReference type="SMART" id="SM00267">
    <property type="entry name" value="GGDEF"/>
    <property type="match status" value="1"/>
</dbReference>
<name>A0A2W5ET73_9PSED</name>
<dbReference type="PANTHER" id="PTHR44757:SF2">
    <property type="entry name" value="BIOFILM ARCHITECTURE MAINTENANCE PROTEIN MBAA"/>
    <property type="match status" value="1"/>
</dbReference>
<comment type="caution">
    <text evidence="8">The sequence shown here is derived from an EMBL/GenBank/DDBJ whole genome shotgun (WGS) entry which is preliminary data.</text>
</comment>
<reference evidence="8 9" key="1">
    <citation type="submission" date="2017-08" db="EMBL/GenBank/DDBJ databases">
        <title>Infants hospitalized years apart are colonized by the same room-sourced microbial strains.</title>
        <authorList>
            <person name="Brooks B."/>
            <person name="Olm M.R."/>
            <person name="Firek B.A."/>
            <person name="Baker R."/>
            <person name="Thomas B.C."/>
            <person name="Morowitz M.J."/>
            <person name="Banfield J.F."/>
        </authorList>
    </citation>
    <scope>NUCLEOTIDE SEQUENCE [LARGE SCALE GENOMIC DNA]</scope>
    <source>
        <strain evidence="8">S2_009_000_R2_77</strain>
    </source>
</reference>
<feature type="domain" description="EAL" evidence="6">
    <location>
        <begin position="381"/>
        <end position="635"/>
    </location>
</feature>
<dbReference type="PROSITE" id="PS50112">
    <property type="entry name" value="PAS"/>
    <property type="match status" value="1"/>
</dbReference>
<dbReference type="PROSITE" id="PS50113">
    <property type="entry name" value="PAC"/>
    <property type="match status" value="1"/>
</dbReference>
<dbReference type="InterPro" id="IPR000700">
    <property type="entry name" value="PAS-assoc_C"/>
</dbReference>
<dbReference type="InterPro" id="IPR052155">
    <property type="entry name" value="Biofilm_reg_signaling"/>
</dbReference>
<feature type="domain" description="PAS" evidence="4">
    <location>
        <begin position="82"/>
        <end position="127"/>
    </location>
</feature>
<dbReference type="InterPro" id="IPR035965">
    <property type="entry name" value="PAS-like_dom_sf"/>
</dbReference>